<evidence type="ECO:0000313" key="1">
    <source>
        <dbReference type="EMBL" id="SEA83244.1"/>
    </source>
</evidence>
<accession>A0A1H4EDW3</accession>
<dbReference type="AlphaFoldDB" id="A0A1H4EDW3"/>
<proteinExistence type="predicted"/>
<organism evidence="1 2">
    <name type="scientific">Lonsdalea quercina</name>
    <dbReference type="NCBI Taxonomy" id="71657"/>
    <lineage>
        <taxon>Bacteria</taxon>
        <taxon>Pseudomonadati</taxon>
        <taxon>Pseudomonadota</taxon>
        <taxon>Gammaproteobacteria</taxon>
        <taxon>Enterobacterales</taxon>
        <taxon>Pectobacteriaceae</taxon>
        <taxon>Lonsdalea</taxon>
    </lineage>
</organism>
<dbReference type="RefSeq" id="WP_026741853.1">
    <property type="nucleotide sequence ID" value="NZ_FNQS01000009.1"/>
</dbReference>
<name>A0A1H4EDW3_9GAMM</name>
<gene>
    <name evidence="1" type="ORF">SAMN02982996_02634</name>
</gene>
<dbReference type="GeneID" id="97765486"/>
<dbReference type="Proteomes" id="UP000187280">
    <property type="component" value="Unassembled WGS sequence"/>
</dbReference>
<reference evidence="1 2" key="1">
    <citation type="submission" date="2016-10" db="EMBL/GenBank/DDBJ databases">
        <authorList>
            <person name="de Groot N.N."/>
        </authorList>
    </citation>
    <scope>NUCLEOTIDE SEQUENCE [LARGE SCALE GENOMIC DNA]</scope>
    <source>
        <strain evidence="1 2">ATCC 29281</strain>
    </source>
</reference>
<evidence type="ECO:0000313" key="2">
    <source>
        <dbReference type="Proteomes" id="UP000187280"/>
    </source>
</evidence>
<dbReference type="EMBL" id="FNQS01000009">
    <property type="protein sequence ID" value="SEA83244.1"/>
    <property type="molecule type" value="Genomic_DNA"/>
</dbReference>
<sequence>MRDVSRFWIGQLGLLRLNISWRTANDFDLAGLSCWHALHPEDIEAQSLRIAACPYACENIHIAHHPTVVNTLRNLRKHDSDSLLYLHTGLAKECKTAMLPNFIWQTGQYSEVLGLAVDQPMPGWSEIQLAAAMAQEYGGCWLVLDAITRFTPRPEQASSHLMYLHFTSEAATLKAGGWRWDIAAQPEADRLSLTDWLTRPAEGDVLLDAVGEHPPVTLKVEQIRERICR</sequence>
<keyword evidence="2" id="KW-1185">Reference proteome</keyword>
<dbReference type="STRING" id="71657.SAMN02982996_02634"/>
<protein>
    <submittedName>
        <fullName evidence="1">Uncharacterized protein</fullName>
    </submittedName>
</protein>